<keyword evidence="7" id="KW-0489">Methyltransferase</keyword>
<evidence type="ECO:0000256" key="4">
    <source>
        <dbReference type="ARBA" id="ARBA00023163"/>
    </source>
</evidence>
<dbReference type="PANTHER" id="PTHR30204">
    <property type="entry name" value="REDOX-CYCLING DRUG-SENSING TRANSCRIPTIONAL ACTIVATOR SOXR"/>
    <property type="match status" value="1"/>
</dbReference>
<dbReference type="PROSITE" id="PS50937">
    <property type="entry name" value="HTH_MERR_2"/>
    <property type="match status" value="1"/>
</dbReference>
<dbReference type="SUPFAM" id="SSF53335">
    <property type="entry name" value="S-adenosyl-L-methionine-dependent methyltransferases"/>
    <property type="match status" value="1"/>
</dbReference>
<dbReference type="HOGENOM" id="CLU_793895_0_0_9"/>
<dbReference type="Gene3D" id="1.10.1660.10">
    <property type="match status" value="1"/>
</dbReference>
<feature type="coiled-coil region" evidence="5">
    <location>
        <begin position="77"/>
        <end position="104"/>
    </location>
</feature>
<feature type="domain" description="HTH merR-type" evidence="6">
    <location>
        <begin position="1"/>
        <end position="68"/>
    </location>
</feature>
<dbReference type="RefSeq" id="WP_003412715.1">
    <property type="nucleotide sequence ID" value="NZ_ACOM01000005.1"/>
</dbReference>
<dbReference type="SUPFAM" id="SSF46955">
    <property type="entry name" value="Putative DNA-binding domain"/>
    <property type="match status" value="1"/>
</dbReference>
<dbReference type="eggNOG" id="COG0789">
    <property type="taxonomic scope" value="Bacteria"/>
</dbReference>
<keyword evidence="7" id="KW-0808">Transferase</keyword>
<sequence length="350" mass="41614">MNTKTVCKVLNVSSKALRIYEDMGIIVPKRDKNNYRNYSKNDLLKLRQLILLKEMGIPLRKINSILQKDFDEENKMVKILDIQLKVVENKINELKNIKNTLELGINDILNKNVIDYNTYFDKVDRCLKENIEKRNIWLDKWDFNSWAKNYDIYVQKNLDDELNLFERYDFVLESVAELVLQNNPLNVIDIGCGTGNLYGKLNSNNIEFTGIDQSIEMLLYARRKYPYMNLRLGNFLDEPFIENKVDIITSTFAFHHLDYMEKQKAINLMLRYLKSGGRIIIADLMFLNNKEKVKQKEVLIKRGRRDLWDIIEDEYYTDIEEIDKYSQELGCMVNYKHIANFTWLLQIEKK</sequence>
<dbReference type="SMART" id="SM00422">
    <property type="entry name" value="HTH_MERR"/>
    <property type="match status" value="1"/>
</dbReference>
<reference evidence="7 8" key="1">
    <citation type="submission" date="2009-08" db="EMBL/GenBank/DDBJ databases">
        <authorList>
            <person name="Shrivastava S."/>
            <person name="Brinkac L.B."/>
            <person name="Brown J.L."/>
            <person name="Bruce D.B."/>
            <person name="Detter C."/>
            <person name="Green L.D."/>
            <person name="Munk C.A."/>
            <person name="Rogers Y.C."/>
            <person name="Tapia R."/>
            <person name="Sims D.R."/>
            <person name="Smith L.A."/>
            <person name="Smith T.J."/>
            <person name="Sutton G."/>
            <person name="Brettin T."/>
        </authorList>
    </citation>
    <scope>NUCLEOTIDE SEQUENCE [LARGE SCALE GENOMIC DNA]</scope>
    <source>
        <strain evidence="8">E4 str. BoNT E BL5262</strain>
    </source>
</reference>
<dbReference type="GO" id="GO:0008168">
    <property type="term" value="F:methyltransferase activity"/>
    <property type="evidence" value="ECO:0007669"/>
    <property type="project" value="UniProtKB-KW"/>
</dbReference>
<dbReference type="GO" id="GO:0003677">
    <property type="term" value="F:DNA binding"/>
    <property type="evidence" value="ECO:0007669"/>
    <property type="project" value="UniProtKB-KW"/>
</dbReference>
<evidence type="ECO:0000256" key="2">
    <source>
        <dbReference type="ARBA" id="ARBA00023015"/>
    </source>
</evidence>
<keyword evidence="8" id="KW-1185">Reference proteome</keyword>
<proteinExistence type="predicted"/>
<evidence type="ECO:0000313" key="8">
    <source>
        <dbReference type="Proteomes" id="UP000003081"/>
    </source>
</evidence>
<keyword evidence="3" id="KW-0238">DNA-binding</keyword>
<dbReference type="InterPro" id="IPR041698">
    <property type="entry name" value="Methyltransf_25"/>
</dbReference>
<comment type="caution">
    <text evidence="7">The sequence shown here is derived from an EMBL/GenBank/DDBJ whole genome shotgun (WGS) entry which is preliminary data.</text>
</comment>
<keyword evidence="1" id="KW-0678">Repressor</keyword>
<dbReference type="PANTHER" id="PTHR30204:SF69">
    <property type="entry name" value="MERR-FAMILY TRANSCRIPTIONAL REGULATOR"/>
    <property type="match status" value="1"/>
</dbReference>
<dbReference type="CDD" id="cd02440">
    <property type="entry name" value="AdoMet_MTases"/>
    <property type="match status" value="1"/>
</dbReference>
<dbReference type="InterPro" id="IPR047057">
    <property type="entry name" value="MerR_fam"/>
</dbReference>
<accession>C4IGQ4</accession>
<dbReference type="Pfam" id="PF13649">
    <property type="entry name" value="Methyltransf_25"/>
    <property type="match status" value="1"/>
</dbReference>
<protein>
    <submittedName>
        <fullName evidence="7">SoxR family transcriptional regulator fused to SAM-dependent methyltransferase</fullName>
    </submittedName>
</protein>
<evidence type="ECO:0000259" key="6">
    <source>
        <dbReference type="PROSITE" id="PS50937"/>
    </source>
</evidence>
<dbReference type="EMBL" id="ACOM01000005">
    <property type="protein sequence ID" value="EEP53487.1"/>
    <property type="molecule type" value="Genomic_DNA"/>
</dbReference>
<gene>
    <name evidence="7" type="ORF">CLP_2062</name>
</gene>
<dbReference type="Pfam" id="PF13411">
    <property type="entry name" value="MerR_1"/>
    <property type="match status" value="1"/>
</dbReference>
<dbReference type="InterPro" id="IPR029063">
    <property type="entry name" value="SAM-dependent_MTases_sf"/>
</dbReference>
<name>C4IGQ4_CLOBU</name>
<dbReference type="CDD" id="cd00592">
    <property type="entry name" value="HTH_MerR-like"/>
    <property type="match status" value="1"/>
</dbReference>
<evidence type="ECO:0000313" key="7">
    <source>
        <dbReference type="EMBL" id="EEP53487.1"/>
    </source>
</evidence>
<keyword evidence="5" id="KW-0175">Coiled coil</keyword>
<dbReference type="GO" id="GO:0003700">
    <property type="term" value="F:DNA-binding transcription factor activity"/>
    <property type="evidence" value="ECO:0007669"/>
    <property type="project" value="InterPro"/>
</dbReference>
<dbReference type="GO" id="GO:0032259">
    <property type="term" value="P:methylation"/>
    <property type="evidence" value="ECO:0007669"/>
    <property type="project" value="UniProtKB-KW"/>
</dbReference>
<dbReference type="eggNOG" id="COG2226">
    <property type="taxonomic scope" value="Bacteria"/>
</dbReference>
<dbReference type="InterPro" id="IPR009061">
    <property type="entry name" value="DNA-bd_dom_put_sf"/>
</dbReference>
<dbReference type="Gene3D" id="3.40.50.150">
    <property type="entry name" value="Vaccinia Virus protein VP39"/>
    <property type="match status" value="1"/>
</dbReference>
<keyword evidence="2" id="KW-0805">Transcription regulation</keyword>
<organism evidence="7 8">
    <name type="scientific">Clostridium butyricum E4 str. BoNT E BL5262</name>
    <dbReference type="NCBI Taxonomy" id="632245"/>
    <lineage>
        <taxon>Bacteria</taxon>
        <taxon>Bacillati</taxon>
        <taxon>Bacillota</taxon>
        <taxon>Clostridia</taxon>
        <taxon>Eubacteriales</taxon>
        <taxon>Clostridiaceae</taxon>
        <taxon>Clostridium</taxon>
    </lineage>
</organism>
<evidence type="ECO:0000256" key="5">
    <source>
        <dbReference type="SAM" id="Coils"/>
    </source>
</evidence>
<evidence type="ECO:0000256" key="1">
    <source>
        <dbReference type="ARBA" id="ARBA00022491"/>
    </source>
</evidence>
<dbReference type="InterPro" id="IPR000551">
    <property type="entry name" value="MerR-type_HTH_dom"/>
</dbReference>
<evidence type="ECO:0000256" key="3">
    <source>
        <dbReference type="ARBA" id="ARBA00023125"/>
    </source>
</evidence>
<dbReference type="AlphaFoldDB" id="C4IGQ4"/>
<dbReference type="Proteomes" id="UP000003081">
    <property type="component" value="Unassembled WGS sequence"/>
</dbReference>
<keyword evidence="4" id="KW-0804">Transcription</keyword>